<dbReference type="RefSeq" id="WP_300984901.1">
    <property type="nucleotide sequence ID" value="NZ_CP129236.1"/>
</dbReference>
<organism evidence="1 2">
    <name type="scientific">Planococcus shixiaomingii</name>
    <dbReference type="NCBI Taxonomy" id="3058393"/>
    <lineage>
        <taxon>Bacteria</taxon>
        <taxon>Bacillati</taxon>
        <taxon>Bacillota</taxon>
        <taxon>Bacilli</taxon>
        <taxon>Bacillales</taxon>
        <taxon>Caryophanaceae</taxon>
        <taxon>Planococcus</taxon>
    </lineage>
</organism>
<sequence>MPKKFNLIYHFVDGDTWGGEEVDVHLAAEEISAHFTENLCQPDVELVSHSTNEKKTVKELKSVELVFRW</sequence>
<keyword evidence="2" id="KW-1185">Reference proteome</keyword>
<name>A0ABT8N026_9BACL</name>
<comment type="caution">
    <text evidence="1">The sequence shown here is derived from an EMBL/GenBank/DDBJ whole genome shotgun (WGS) entry which is preliminary data.</text>
</comment>
<reference evidence="1 2" key="1">
    <citation type="submission" date="2023-06" db="EMBL/GenBank/DDBJ databases">
        <title>Novel species in genus Planococcus.</title>
        <authorList>
            <person name="Ning S."/>
        </authorList>
    </citation>
    <scope>NUCLEOTIDE SEQUENCE [LARGE SCALE GENOMIC DNA]</scope>
    <source>
        <strain evidence="1 2">N028</strain>
    </source>
</reference>
<dbReference type="EMBL" id="JAUJWV010000001">
    <property type="protein sequence ID" value="MDN7241042.1"/>
    <property type="molecule type" value="Genomic_DNA"/>
</dbReference>
<dbReference type="Proteomes" id="UP001172055">
    <property type="component" value="Unassembled WGS sequence"/>
</dbReference>
<gene>
    <name evidence="1" type="ORF">QWY14_04530</name>
</gene>
<protein>
    <submittedName>
        <fullName evidence="1">Uncharacterized protein</fullName>
    </submittedName>
</protein>
<evidence type="ECO:0000313" key="2">
    <source>
        <dbReference type="Proteomes" id="UP001172055"/>
    </source>
</evidence>
<proteinExistence type="predicted"/>
<accession>A0ABT8N026</accession>
<evidence type="ECO:0000313" key="1">
    <source>
        <dbReference type="EMBL" id="MDN7241042.1"/>
    </source>
</evidence>